<dbReference type="OrthoDB" id="983542at2759"/>
<evidence type="ECO:0000313" key="8">
    <source>
        <dbReference type="EMBL" id="KPV77553.1"/>
    </source>
</evidence>
<feature type="region of interest" description="Disordered" evidence="6">
    <location>
        <begin position="231"/>
        <end position="422"/>
    </location>
</feature>
<feature type="compositionally biased region" description="Basic and acidic residues" evidence="6">
    <location>
        <begin position="543"/>
        <end position="564"/>
    </location>
</feature>
<feature type="compositionally biased region" description="Basic and acidic residues" evidence="6">
    <location>
        <begin position="392"/>
        <end position="409"/>
    </location>
</feature>
<feature type="region of interest" description="Disordered" evidence="6">
    <location>
        <begin position="662"/>
        <end position="726"/>
    </location>
</feature>
<keyword evidence="9" id="KW-1185">Reference proteome</keyword>
<feature type="region of interest" description="Disordered" evidence="6">
    <location>
        <begin position="27"/>
        <end position="57"/>
    </location>
</feature>
<feature type="compositionally biased region" description="Low complexity" evidence="6">
    <location>
        <begin position="689"/>
        <end position="702"/>
    </location>
</feature>
<dbReference type="PANTHER" id="PTHR21022">
    <property type="entry name" value="PREPHENATE DEHYDRATASE P PROTEIN"/>
    <property type="match status" value="1"/>
</dbReference>
<keyword evidence="3" id="KW-0584">Phenylalanine biosynthesis</keyword>
<dbReference type="SUPFAM" id="SSF53850">
    <property type="entry name" value="Periplasmic binding protein-like II"/>
    <property type="match status" value="1"/>
</dbReference>
<dbReference type="PANTHER" id="PTHR21022:SF19">
    <property type="entry name" value="PREPHENATE DEHYDRATASE-RELATED"/>
    <property type="match status" value="1"/>
</dbReference>
<feature type="region of interest" description="Disordered" evidence="6">
    <location>
        <begin position="838"/>
        <end position="897"/>
    </location>
</feature>
<feature type="region of interest" description="Disordered" evidence="6">
    <location>
        <begin position="543"/>
        <end position="601"/>
    </location>
</feature>
<reference evidence="8 9" key="1">
    <citation type="journal article" date="2015" name="Front. Microbiol.">
        <title>Genome sequence of the plant growth promoting endophytic yeast Rhodotorula graminis WP1.</title>
        <authorList>
            <person name="Firrincieli A."/>
            <person name="Otillar R."/>
            <person name="Salamov A."/>
            <person name="Schmutz J."/>
            <person name="Khan Z."/>
            <person name="Redman R.S."/>
            <person name="Fleck N.D."/>
            <person name="Lindquist E."/>
            <person name="Grigoriev I.V."/>
            <person name="Doty S.L."/>
        </authorList>
    </citation>
    <scope>NUCLEOTIDE SEQUENCE [LARGE SCALE GENOMIC DNA]</scope>
    <source>
        <strain evidence="8 9">WP1</strain>
    </source>
</reference>
<evidence type="ECO:0000256" key="6">
    <source>
        <dbReference type="SAM" id="MobiDB-lite"/>
    </source>
</evidence>
<dbReference type="Pfam" id="PF00800">
    <property type="entry name" value="PDT"/>
    <property type="match status" value="1"/>
</dbReference>
<feature type="compositionally biased region" description="Low complexity" evidence="6">
    <location>
        <begin position="231"/>
        <end position="242"/>
    </location>
</feature>
<feature type="compositionally biased region" description="Basic residues" evidence="6">
    <location>
        <begin position="838"/>
        <end position="857"/>
    </location>
</feature>
<organism evidence="8 9">
    <name type="scientific">Rhodotorula graminis (strain WP1)</name>
    <dbReference type="NCBI Taxonomy" id="578459"/>
    <lineage>
        <taxon>Eukaryota</taxon>
        <taxon>Fungi</taxon>
        <taxon>Dikarya</taxon>
        <taxon>Basidiomycota</taxon>
        <taxon>Pucciniomycotina</taxon>
        <taxon>Microbotryomycetes</taxon>
        <taxon>Sporidiobolales</taxon>
        <taxon>Sporidiobolaceae</taxon>
        <taxon>Rhodotorula</taxon>
    </lineage>
</organism>
<feature type="compositionally biased region" description="Gly residues" evidence="6">
    <location>
        <begin position="334"/>
        <end position="343"/>
    </location>
</feature>
<evidence type="ECO:0000256" key="4">
    <source>
        <dbReference type="ARBA" id="ARBA00023239"/>
    </source>
</evidence>
<dbReference type="Gene3D" id="3.40.190.10">
    <property type="entry name" value="Periplasmic binding protein-like II"/>
    <property type="match status" value="2"/>
</dbReference>
<feature type="compositionally biased region" description="Low complexity" evidence="6">
    <location>
        <begin position="858"/>
        <end position="872"/>
    </location>
</feature>
<evidence type="ECO:0000256" key="5">
    <source>
        <dbReference type="ARBA" id="ARBA00029440"/>
    </source>
</evidence>
<feature type="domain" description="Prephenate dehydratase" evidence="7">
    <location>
        <begin position="57"/>
        <end position="232"/>
    </location>
</feature>
<evidence type="ECO:0000313" key="9">
    <source>
        <dbReference type="Proteomes" id="UP000053890"/>
    </source>
</evidence>
<evidence type="ECO:0000256" key="3">
    <source>
        <dbReference type="ARBA" id="ARBA00023222"/>
    </source>
</evidence>
<dbReference type="GO" id="GO:0004664">
    <property type="term" value="F:prephenate dehydratase activity"/>
    <property type="evidence" value="ECO:0007669"/>
    <property type="project" value="InterPro"/>
</dbReference>
<accession>A0A194SA07</accession>
<keyword evidence="1" id="KW-0028">Amino-acid biosynthesis</keyword>
<proteinExistence type="predicted"/>
<dbReference type="GeneID" id="28976267"/>
<keyword evidence="4" id="KW-0456">Lyase</keyword>
<dbReference type="STRING" id="578459.A0A194SA07"/>
<gene>
    <name evidence="8" type="ORF">RHOBADRAFT_51394</name>
</gene>
<sequence length="897" mass="95851">MATEVSSSHHSSTPAWSSQLHTNLSGTAIPTLRGDRKPMASTSTSAAASRSSAPPPRVAFLGPLGTYSHQATTDFFGECDLVPQPRIADVFTAVSAGETSFGVVPIENSSFGAVVETMDQLRATELSVRGMTALRIGHALLASKTADKGKAKRVYSHEQGIGQCRGYLAERHPDVAIVPVNSTAQAAREAADDLEGLAICSLKCAEVYDLAVVDTDIQDAGASNTTRFIMPPAASTSAAQPPGFRTSRPRRSAAAVATRANLLLANSVPPPPHLGTPTGKGKGKGKARARESYDDQSYDDEDYAPRAGQVQRRGRAAAGRPDGRKKRAREEGNEGGTDGGEGVEAGRKRARKGDGPAAGEARAQEDDDEADEAAMDAALERMDAKRARKKARKDEKRAEQLAQARAREALEDEEAAASQSPLSLSVPLASRARARAATKRVQFAGVAASAGSDSEAGGEWDERALDGAADEGGFAQLGLDDLDLDFDLADPMLIPSAERRRGKRFWRALEHGVYCSALHDVAQGETHLGRALVQWDGLRRVRETEERDEKARVDAARGDEEHGAAPKSSKTARQRLTGMRSHDPRRSVLPMHMGLAEDDADAESTRLRRKFDDEGHELLPLPTSLALARMARWPQHPSSLPDARLSSPLSLEDALLASYERAQRATQGGPSLPEPPTSSARSAYADDGPLASLDDGSLPSSDLGDDAPPQHDPLSDVPDPLEWSSAPPQLAALPSLLSSLLVRLTDCVPKAPLPATDLRSAWARAEEMARDDRRRGLDRDEPKVGWEEVVAVARTGGVKASIVDTLEAQLVALFGPSSRPPVVLPPEGNPAILRLKTRKPTLVRTKPKKRSAVHALKRASASASRRGASAEGARTRERGSTVDEEEEEEEERESGTD</sequence>
<dbReference type="RefSeq" id="XP_018273602.1">
    <property type="nucleotide sequence ID" value="XM_018415819.1"/>
</dbReference>
<dbReference type="EMBL" id="KQ474074">
    <property type="protein sequence ID" value="KPV77553.1"/>
    <property type="molecule type" value="Genomic_DNA"/>
</dbReference>
<name>A0A194SA07_RHOGW</name>
<dbReference type="GO" id="GO:0009094">
    <property type="term" value="P:L-phenylalanine biosynthetic process"/>
    <property type="evidence" value="ECO:0007669"/>
    <property type="project" value="UniProtKB-KW"/>
</dbReference>
<dbReference type="OMA" id="LARMARW"/>
<feature type="compositionally biased region" description="Low complexity" evidence="6">
    <location>
        <begin position="305"/>
        <end position="320"/>
    </location>
</feature>
<dbReference type="InterPro" id="IPR001086">
    <property type="entry name" value="Preph_deHydtase"/>
</dbReference>
<evidence type="ECO:0000256" key="2">
    <source>
        <dbReference type="ARBA" id="ARBA00023141"/>
    </source>
</evidence>
<dbReference type="CDD" id="cd13532">
    <property type="entry name" value="PBP2_PDT_like"/>
    <property type="match status" value="1"/>
</dbReference>
<protein>
    <recommendedName>
        <fullName evidence="7">Prephenate dehydratase domain-containing protein</fullName>
    </recommendedName>
</protein>
<dbReference type="Proteomes" id="UP000053890">
    <property type="component" value="Unassembled WGS sequence"/>
</dbReference>
<feature type="compositionally biased region" description="Low complexity" evidence="6">
    <location>
        <begin position="1"/>
        <end position="12"/>
    </location>
</feature>
<feature type="compositionally biased region" description="Acidic residues" evidence="6">
    <location>
        <begin position="882"/>
        <end position="897"/>
    </location>
</feature>
<evidence type="ECO:0000256" key="1">
    <source>
        <dbReference type="ARBA" id="ARBA00022605"/>
    </source>
</evidence>
<dbReference type="AlphaFoldDB" id="A0A194SA07"/>
<feature type="compositionally biased region" description="Acidic residues" evidence="6">
    <location>
        <begin position="365"/>
        <end position="374"/>
    </location>
</feature>
<comment type="pathway">
    <text evidence="5">Amino-acid biosynthesis.</text>
</comment>
<keyword evidence="2" id="KW-0057">Aromatic amino acid biosynthesis</keyword>
<feature type="compositionally biased region" description="Low complexity" evidence="6">
    <location>
        <begin position="40"/>
        <end position="52"/>
    </location>
</feature>
<feature type="region of interest" description="Disordered" evidence="6">
    <location>
        <begin position="1"/>
        <end position="20"/>
    </location>
</feature>
<dbReference type="GO" id="GO:0005737">
    <property type="term" value="C:cytoplasm"/>
    <property type="evidence" value="ECO:0007669"/>
    <property type="project" value="TreeGrafter"/>
</dbReference>
<evidence type="ECO:0000259" key="7">
    <source>
        <dbReference type="PROSITE" id="PS51171"/>
    </source>
</evidence>
<dbReference type="PROSITE" id="PS51171">
    <property type="entry name" value="PREPHENATE_DEHYDR_3"/>
    <property type="match status" value="1"/>
</dbReference>